<dbReference type="InterPro" id="IPR055414">
    <property type="entry name" value="LRR_R13L4/SHOC2-like"/>
</dbReference>
<dbReference type="PRINTS" id="PR00364">
    <property type="entry name" value="DISEASERSIST"/>
</dbReference>
<accession>A0A8R7R7R4</accession>
<dbReference type="InterPro" id="IPR058922">
    <property type="entry name" value="WHD_DRP"/>
</dbReference>
<dbReference type="Pfam" id="PF00931">
    <property type="entry name" value="NB-ARC"/>
    <property type="match status" value="1"/>
</dbReference>
<dbReference type="Gene3D" id="3.80.10.10">
    <property type="entry name" value="Ribonuclease Inhibitor"/>
    <property type="match status" value="1"/>
</dbReference>
<evidence type="ECO:0000259" key="5">
    <source>
        <dbReference type="Pfam" id="PF23598"/>
    </source>
</evidence>
<evidence type="ECO:0000259" key="4">
    <source>
        <dbReference type="Pfam" id="PF23559"/>
    </source>
</evidence>
<keyword evidence="7" id="KW-1185">Reference proteome</keyword>
<dbReference type="AlphaFoldDB" id="A0A8R7R7R4"/>
<dbReference type="GO" id="GO:0043531">
    <property type="term" value="F:ADP binding"/>
    <property type="evidence" value="ECO:0007669"/>
    <property type="project" value="InterPro"/>
</dbReference>
<dbReference type="Proteomes" id="UP000015106">
    <property type="component" value="Chromosome 7"/>
</dbReference>
<dbReference type="EnsemblPlants" id="TuG1812G0700006115.01.T01">
    <property type="protein sequence ID" value="TuG1812G0700006115.01.T01.cds456619"/>
    <property type="gene ID" value="TuG1812G0700006115.01"/>
</dbReference>
<dbReference type="SUPFAM" id="SSF52058">
    <property type="entry name" value="L domain-like"/>
    <property type="match status" value="1"/>
</dbReference>
<dbReference type="InterPro" id="IPR002182">
    <property type="entry name" value="NB-ARC"/>
</dbReference>
<organism evidence="6 7">
    <name type="scientific">Triticum urartu</name>
    <name type="common">Red wild einkorn</name>
    <name type="synonym">Crithodium urartu</name>
    <dbReference type="NCBI Taxonomy" id="4572"/>
    <lineage>
        <taxon>Eukaryota</taxon>
        <taxon>Viridiplantae</taxon>
        <taxon>Streptophyta</taxon>
        <taxon>Embryophyta</taxon>
        <taxon>Tracheophyta</taxon>
        <taxon>Spermatophyta</taxon>
        <taxon>Magnoliopsida</taxon>
        <taxon>Liliopsida</taxon>
        <taxon>Poales</taxon>
        <taxon>Poaceae</taxon>
        <taxon>BOP clade</taxon>
        <taxon>Pooideae</taxon>
        <taxon>Triticodae</taxon>
        <taxon>Triticeae</taxon>
        <taxon>Triticinae</taxon>
        <taxon>Triticum</taxon>
    </lineage>
</organism>
<evidence type="ECO:0000259" key="3">
    <source>
        <dbReference type="Pfam" id="PF00931"/>
    </source>
</evidence>
<dbReference type="Gene3D" id="1.10.10.10">
    <property type="entry name" value="Winged helix-like DNA-binding domain superfamily/Winged helix DNA-binding domain"/>
    <property type="match status" value="1"/>
</dbReference>
<dbReference type="InterPro" id="IPR044974">
    <property type="entry name" value="Disease_R_plants"/>
</dbReference>
<evidence type="ECO:0000313" key="7">
    <source>
        <dbReference type="Proteomes" id="UP000015106"/>
    </source>
</evidence>
<evidence type="ECO:0000256" key="1">
    <source>
        <dbReference type="ARBA" id="ARBA00022737"/>
    </source>
</evidence>
<evidence type="ECO:0000256" key="2">
    <source>
        <dbReference type="ARBA" id="ARBA00022821"/>
    </source>
</evidence>
<name>A0A8R7R7R4_TRIUA</name>
<evidence type="ECO:0008006" key="8">
    <source>
        <dbReference type="Google" id="ProtNLM"/>
    </source>
</evidence>
<dbReference type="InterPro" id="IPR036388">
    <property type="entry name" value="WH-like_DNA-bd_sf"/>
</dbReference>
<evidence type="ECO:0000313" key="6">
    <source>
        <dbReference type="EnsemblPlants" id="TuG1812G0700006115.01.T01.cds456619"/>
    </source>
</evidence>
<protein>
    <recommendedName>
        <fullName evidence="8">NB-ARC domain-containing protein</fullName>
    </recommendedName>
</protein>
<reference evidence="6" key="2">
    <citation type="submission" date="2018-03" db="EMBL/GenBank/DDBJ databases">
        <title>The Triticum urartu genome reveals the dynamic nature of wheat genome evolution.</title>
        <authorList>
            <person name="Ling H."/>
            <person name="Ma B."/>
            <person name="Shi X."/>
            <person name="Liu H."/>
            <person name="Dong L."/>
            <person name="Sun H."/>
            <person name="Cao Y."/>
            <person name="Gao Q."/>
            <person name="Zheng S."/>
            <person name="Li Y."/>
            <person name="Yu Y."/>
            <person name="Du H."/>
            <person name="Qi M."/>
            <person name="Li Y."/>
            <person name="Yu H."/>
            <person name="Cui Y."/>
            <person name="Wang N."/>
            <person name="Chen C."/>
            <person name="Wu H."/>
            <person name="Zhao Y."/>
            <person name="Zhang J."/>
            <person name="Li Y."/>
            <person name="Zhou W."/>
            <person name="Zhang B."/>
            <person name="Hu W."/>
            <person name="Eijk M."/>
            <person name="Tang J."/>
            <person name="Witsenboer H."/>
            <person name="Zhao S."/>
            <person name="Li Z."/>
            <person name="Zhang A."/>
            <person name="Wang D."/>
            <person name="Liang C."/>
        </authorList>
    </citation>
    <scope>NUCLEOTIDE SEQUENCE [LARGE SCALE GENOMIC DNA]</scope>
    <source>
        <strain evidence="6">cv. G1812</strain>
    </source>
</reference>
<feature type="domain" description="Disease resistance protein winged helix" evidence="4">
    <location>
        <begin position="229"/>
        <end position="299"/>
    </location>
</feature>
<keyword evidence="1" id="KW-0677">Repeat</keyword>
<dbReference type="PANTHER" id="PTHR23155:SF949">
    <property type="entry name" value="OS01G0781200 PROTEIN"/>
    <property type="match status" value="1"/>
</dbReference>
<proteinExistence type="predicted"/>
<dbReference type="PANTHER" id="PTHR23155">
    <property type="entry name" value="DISEASE RESISTANCE PROTEIN RP"/>
    <property type="match status" value="1"/>
</dbReference>
<dbReference type="Pfam" id="PF23598">
    <property type="entry name" value="LRR_14"/>
    <property type="match status" value="1"/>
</dbReference>
<dbReference type="GO" id="GO:0098542">
    <property type="term" value="P:defense response to other organism"/>
    <property type="evidence" value="ECO:0007669"/>
    <property type="project" value="TreeGrafter"/>
</dbReference>
<dbReference type="SUPFAM" id="SSF52540">
    <property type="entry name" value="P-loop containing nucleoside triphosphate hydrolases"/>
    <property type="match status" value="1"/>
</dbReference>
<feature type="domain" description="Disease resistance R13L4/SHOC-2-like LRR" evidence="5">
    <location>
        <begin position="345"/>
        <end position="434"/>
    </location>
</feature>
<feature type="domain" description="NB-ARC" evidence="3">
    <location>
        <begin position="1"/>
        <end position="145"/>
    </location>
</feature>
<dbReference type="Gramene" id="TuG1812G0700006115.01.T01">
    <property type="protein sequence ID" value="TuG1812G0700006115.01.T01.cds456619"/>
    <property type="gene ID" value="TuG1812G0700006115.01"/>
</dbReference>
<dbReference type="Pfam" id="PF23559">
    <property type="entry name" value="WHD_DRP"/>
    <property type="match status" value="1"/>
</dbReference>
<sequence>MGKSTLVQYVYNDKRVKEHFQVRMWVCISRKLDVIGHTRLIIESEKGGQCPSVDNLDTLQCILRDILEKSKRFLLVLDDVWFEKKSNEDWEQLLAPLVSRHTGSKVLVTSRSKTLPAALYCKEIIIMKEMENTDILALFKDHAFSGAAIGDQRVREQLETIAEKLAKRLGRSPLAAKTVGSRLSRKKDKAAWEDALRIDNLSDPSRALLWSYEKLDPSLQRCFLYCSLHPKGHCYKRDKLVCMWVGEGLIDSCNVNKRTEDIGRDCFDEMLSVSFFQPVYRGDEVMHWYVMHDLVHDLAESLSKEVCFRLEDDKMATIPHTVRHLSVCVKSLKQHKHSICRLHHLRSFVCIEPLIDDATDIFQQVLQNLKKLRVLILEFYNSSKLPESVGELKHLRYLNVARTSISELPGSLCALHHLQLLHFSADVKILPEKLFTLS</sequence>
<reference evidence="6" key="3">
    <citation type="submission" date="2022-06" db="UniProtKB">
        <authorList>
            <consortium name="EnsemblPlants"/>
        </authorList>
    </citation>
    <scope>IDENTIFICATION</scope>
</reference>
<reference evidence="7" key="1">
    <citation type="journal article" date="2013" name="Nature">
        <title>Draft genome of the wheat A-genome progenitor Triticum urartu.</title>
        <authorList>
            <person name="Ling H.Q."/>
            <person name="Zhao S."/>
            <person name="Liu D."/>
            <person name="Wang J."/>
            <person name="Sun H."/>
            <person name="Zhang C."/>
            <person name="Fan H."/>
            <person name="Li D."/>
            <person name="Dong L."/>
            <person name="Tao Y."/>
            <person name="Gao C."/>
            <person name="Wu H."/>
            <person name="Li Y."/>
            <person name="Cui Y."/>
            <person name="Guo X."/>
            <person name="Zheng S."/>
            <person name="Wang B."/>
            <person name="Yu K."/>
            <person name="Liang Q."/>
            <person name="Yang W."/>
            <person name="Lou X."/>
            <person name="Chen J."/>
            <person name="Feng M."/>
            <person name="Jian J."/>
            <person name="Zhang X."/>
            <person name="Luo G."/>
            <person name="Jiang Y."/>
            <person name="Liu J."/>
            <person name="Wang Z."/>
            <person name="Sha Y."/>
            <person name="Zhang B."/>
            <person name="Wu H."/>
            <person name="Tang D."/>
            <person name="Shen Q."/>
            <person name="Xue P."/>
            <person name="Zou S."/>
            <person name="Wang X."/>
            <person name="Liu X."/>
            <person name="Wang F."/>
            <person name="Yang Y."/>
            <person name="An X."/>
            <person name="Dong Z."/>
            <person name="Zhang K."/>
            <person name="Zhang X."/>
            <person name="Luo M.C."/>
            <person name="Dvorak J."/>
            <person name="Tong Y."/>
            <person name="Wang J."/>
            <person name="Yang H."/>
            <person name="Li Z."/>
            <person name="Wang D."/>
            <person name="Zhang A."/>
            <person name="Wang J."/>
        </authorList>
    </citation>
    <scope>NUCLEOTIDE SEQUENCE</scope>
    <source>
        <strain evidence="7">cv. G1812</strain>
    </source>
</reference>
<keyword evidence="2" id="KW-0611">Plant defense</keyword>
<dbReference type="InterPro" id="IPR032675">
    <property type="entry name" value="LRR_dom_sf"/>
</dbReference>
<dbReference type="Gene3D" id="3.40.50.300">
    <property type="entry name" value="P-loop containing nucleotide triphosphate hydrolases"/>
    <property type="match status" value="1"/>
</dbReference>
<dbReference type="InterPro" id="IPR027417">
    <property type="entry name" value="P-loop_NTPase"/>
</dbReference>